<comment type="caution">
    <text evidence="5">The sequence shown here is derived from an EMBL/GenBank/DDBJ whole genome shotgun (WGS) entry which is preliminary data.</text>
</comment>
<protein>
    <recommendedName>
        <fullName evidence="7">Trichohyalin-plectin-homology domain-containing protein</fullName>
    </recommendedName>
</protein>
<keyword evidence="4" id="KW-0175">Coiled coil</keyword>
<dbReference type="PANTHER" id="PTHR31183">
    <property type="entry name" value="TRICHOPLEIN KERATIN FILAMENT-BINDING PROTEIN FAMILY MEMBER"/>
    <property type="match status" value="1"/>
</dbReference>
<evidence type="ECO:0000313" key="5">
    <source>
        <dbReference type="EMBL" id="GMI19421.1"/>
    </source>
</evidence>
<evidence type="ECO:0000256" key="2">
    <source>
        <dbReference type="ARBA" id="ARBA00023069"/>
    </source>
</evidence>
<dbReference type="EMBL" id="BRYA01000493">
    <property type="protein sequence ID" value="GMI19421.1"/>
    <property type="molecule type" value="Genomic_DNA"/>
</dbReference>
<feature type="coiled-coil region" evidence="4">
    <location>
        <begin position="49"/>
        <end position="113"/>
    </location>
</feature>
<feature type="coiled-coil region" evidence="4">
    <location>
        <begin position="224"/>
        <end position="258"/>
    </location>
</feature>
<keyword evidence="6" id="KW-1185">Reference proteome</keyword>
<name>A0A9W7FV78_9STRA</name>
<organism evidence="5 6">
    <name type="scientific">Triparma columacea</name>
    <dbReference type="NCBI Taxonomy" id="722753"/>
    <lineage>
        <taxon>Eukaryota</taxon>
        <taxon>Sar</taxon>
        <taxon>Stramenopiles</taxon>
        <taxon>Ochrophyta</taxon>
        <taxon>Bolidophyceae</taxon>
        <taxon>Parmales</taxon>
        <taxon>Triparmaceae</taxon>
        <taxon>Triparma</taxon>
    </lineage>
</organism>
<keyword evidence="3" id="KW-0966">Cell projection</keyword>
<accession>A0A9W7FV78</accession>
<evidence type="ECO:0000313" key="6">
    <source>
        <dbReference type="Proteomes" id="UP001165065"/>
    </source>
</evidence>
<evidence type="ECO:0008006" key="7">
    <source>
        <dbReference type="Google" id="ProtNLM"/>
    </source>
</evidence>
<comment type="subcellular location">
    <subcellularLocation>
        <location evidence="1">Cell projection</location>
        <location evidence="1">Cilium</location>
    </subcellularLocation>
</comment>
<keyword evidence="2" id="KW-0969">Cilium</keyword>
<gene>
    <name evidence="5" type="ORF">TrCOL_g4753</name>
</gene>
<proteinExistence type="predicted"/>
<dbReference type="PANTHER" id="PTHR31183:SF1">
    <property type="entry name" value="CILIA- AND FLAGELLA-ASSOCIATED PROTEIN 53"/>
    <property type="match status" value="1"/>
</dbReference>
<evidence type="ECO:0000256" key="4">
    <source>
        <dbReference type="SAM" id="Coils"/>
    </source>
</evidence>
<reference evidence="6" key="1">
    <citation type="journal article" date="2023" name="Commun. Biol.">
        <title>Genome analysis of Parmales, the sister group of diatoms, reveals the evolutionary specialization of diatoms from phago-mixotrophs to photoautotrophs.</title>
        <authorList>
            <person name="Ban H."/>
            <person name="Sato S."/>
            <person name="Yoshikawa S."/>
            <person name="Yamada K."/>
            <person name="Nakamura Y."/>
            <person name="Ichinomiya M."/>
            <person name="Sato N."/>
            <person name="Blanc-Mathieu R."/>
            <person name="Endo H."/>
            <person name="Kuwata A."/>
            <person name="Ogata H."/>
        </authorList>
    </citation>
    <scope>NUCLEOTIDE SEQUENCE [LARGE SCALE GENOMIC DNA]</scope>
</reference>
<dbReference type="AlphaFoldDB" id="A0A9W7FV78"/>
<dbReference type="GO" id="GO:0005929">
    <property type="term" value="C:cilium"/>
    <property type="evidence" value="ECO:0007669"/>
    <property type="project" value="UniProtKB-SubCell"/>
</dbReference>
<evidence type="ECO:0000256" key="3">
    <source>
        <dbReference type="ARBA" id="ARBA00023273"/>
    </source>
</evidence>
<evidence type="ECO:0000256" key="1">
    <source>
        <dbReference type="ARBA" id="ARBA00004138"/>
    </source>
</evidence>
<dbReference type="Proteomes" id="UP001165065">
    <property type="component" value="Unassembled WGS sequence"/>
</dbReference>
<dbReference type="OrthoDB" id="75950at2759"/>
<sequence>MSGKSAQAMLARRRAREDEMYSQQLKVIDNENVMALARWEQSTTATIKRRQIELRAKQLSDEAEDDLEDRRRKLKVLYKEEMEGWKYALANQAETLDERKERIRARAHMLKDRREGERKQFVSEMYSKQWRDANDDARTLDSQAIMDKLLRDRKAAVNYKEGDGKKKEEEEAKRQAEIWKKQMDELDAKERADQKKRHDRNVAQRNTLDEQCRILNGKKASLKSKQLSVELQELETWKQEEEQERAKQQRLLEEAYARGKATREFNQANTGKFAKMKAIERQQDALLLDYALEKEKAEIHGEWMKKENEKHQAQKYRKFLEEQMIKEAEDTRDVDEYRRKESEKIWIKRDNDKKAEDDARAKLMHEVDLGRKEQIRLNQEKAEDDRRYFLEQVALDKAEWDRQEKAEQDKLARIKAGVQHNNETFMNQIALRKKQKAIEEQQKFLLNKQMAHMEKVHQARLKAEAGVVRDYHPRKHTNWYT</sequence>
<dbReference type="InterPro" id="IPR043596">
    <property type="entry name" value="CFAP53/TCHP"/>
</dbReference>